<dbReference type="SUPFAM" id="SSF56219">
    <property type="entry name" value="DNase I-like"/>
    <property type="match status" value="1"/>
</dbReference>
<feature type="domain" description="Endonuclease/exonuclease/phosphatase" evidence="1">
    <location>
        <begin position="29"/>
        <end position="118"/>
    </location>
</feature>
<dbReference type="AlphaFoldDB" id="A0AAD8K431"/>
<dbReference type="Gene3D" id="3.60.10.10">
    <property type="entry name" value="Endonuclease/exonuclease/phosphatase"/>
    <property type="match status" value="1"/>
</dbReference>
<name>A0AAD8K431_TARER</name>
<dbReference type="InterPro" id="IPR005135">
    <property type="entry name" value="Endo/exonuclease/phosphatase"/>
</dbReference>
<reference evidence="2" key="1">
    <citation type="journal article" date="2023" name="bioRxiv">
        <title>Improved chromosome-level genome assembly for marigold (Tagetes erecta).</title>
        <authorList>
            <person name="Jiang F."/>
            <person name="Yuan L."/>
            <person name="Wang S."/>
            <person name="Wang H."/>
            <person name="Xu D."/>
            <person name="Wang A."/>
            <person name="Fan W."/>
        </authorList>
    </citation>
    <scope>NUCLEOTIDE SEQUENCE</scope>
    <source>
        <strain evidence="2">WSJ</strain>
        <tissue evidence="2">Leaf</tissue>
    </source>
</reference>
<proteinExistence type="predicted"/>
<accession>A0AAD8K431</accession>
<dbReference type="InterPro" id="IPR036691">
    <property type="entry name" value="Endo/exonu/phosph_ase_sf"/>
</dbReference>
<dbReference type="EMBL" id="JAUHHV010000008">
    <property type="protein sequence ID" value="KAK1414636.1"/>
    <property type="molecule type" value="Genomic_DNA"/>
</dbReference>
<sequence length="122" mass="13811">MFSAAGRGVTVTENFLLVSGNLKGCNQKIHIVNVYAPQRLPKKKNVWDSLENLKLSTPSIWVLCGDFNAVRLQEERKNTIFHTGCARNFNDFIHNSGLLEYQMKGSKFTYARRSGAKMSKID</sequence>
<gene>
    <name evidence="2" type="ORF">QVD17_30385</name>
</gene>
<organism evidence="2 3">
    <name type="scientific">Tagetes erecta</name>
    <name type="common">African marigold</name>
    <dbReference type="NCBI Taxonomy" id="13708"/>
    <lineage>
        <taxon>Eukaryota</taxon>
        <taxon>Viridiplantae</taxon>
        <taxon>Streptophyta</taxon>
        <taxon>Embryophyta</taxon>
        <taxon>Tracheophyta</taxon>
        <taxon>Spermatophyta</taxon>
        <taxon>Magnoliopsida</taxon>
        <taxon>eudicotyledons</taxon>
        <taxon>Gunneridae</taxon>
        <taxon>Pentapetalae</taxon>
        <taxon>asterids</taxon>
        <taxon>campanulids</taxon>
        <taxon>Asterales</taxon>
        <taxon>Asteraceae</taxon>
        <taxon>Asteroideae</taxon>
        <taxon>Heliantheae alliance</taxon>
        <taxon>Tageteae</taxon>
        <taxon>Tagetes</taxon>
    </lineage>
</organism>
<dbReference type="Pfam" id="PF14529">
    <property type="entry name" value="Exo_endo_phos_2"/>
    <property type="match status" value="1"/>
</dbReference>
<dbReference type="GO" id="GO:0003824">
    <property type="term" value="F:catalytic activity"/>
    <property type="evidence" value="ECO:0007669"/>
    <property type="project" value="InterPro"/>
</dbReference>
<evidence type="ECO:0000313" key="2">
    <source>
        <dbReference type="EMBL" id="KAK1414636.1"/>
    </source>
</evidence>
<dbReference type="Proteomes" id="UP001229421">
    <property type="component" value="Unassembled WGS sequence"/>
</dbReference>
<evidence type="ECO:0000313" key="3">
    <source>
        <dbReference type="Proteomes" id="UP001229421"/>
    </source>
</evidence>
<keyword evidence="3" id="KW-1185">Reference proteome</keyword>
<protein>
    <recommendedName>
        <fullName evidence="1">Endonuclease/exonuclease/phosphatase domain-containing protein</fullName>
    </recommendedName>
</protein>
<evidence type="ECO:0000259" key="1">
    <source>
        <dbReference type="Pfam" id="PF14529"/>
    </source>
</evidence>
<comment type="caution">
    <text evidence="2">The sequence shown here is derived from an EMBL/GenBank/DDBJ whole genome shotgun (WGS) entry which is preliminary data.</text>
</comment>